<keyword evidence="6" id="KW-1185">Reference proteome</keyword>
<dbReference type="Gene3D" id="3.40.50.720">
    <property type="entry name" value="NAD(P)-binding Rossmann-like Domain"/>
    <property type="match status" value="2"/>
</dbReference>
<dbReference type="InterPro" id="IPR036291">
    <property type="entry name" value="NAD(P)-bd_dom_sf"/>
</dbReference>
<dbReference type="InterPro" id="IPR029753">
    <property type="entry name" value="D-isomer_DH_CS"/>
</dbReference>
<dbReference type="SUPFAM" id="SSF52283">
    <property type="entry name" value="Formate/glycerate dehydrogenase catalytic domain-like"/>
    <property type="match status" value="1"/>
</dbReference>
<dbReference type="PANTHER" id="PTHR10996:SF283">
    <property type="entry name" value="GLYOXYLATE_HYDROXYPYRUVATE REDUCTASE B"/>
    <property type="match status" value="1"/>
</dbReference>
<organism evidence="5 6">
    <name type="scientific">Labrys miyagiensis</name>
    <dbReference type="NCBI Taxonomy" id="346912"/>
    <lineage>
        <taxon>Bacteria</taxon>
        <taxon>Pseudomonadati</taxon>
        <taxon>Pseudomonadota</taxon>
        <taxon>Alphaproteobacteria</taxon>
        <taxon>Hyphomicrobiales</taxon>
        <taxon>Xanthobacteraceae</taxon>
        <taxon>Labrys</taxon>
    </lineage>
</organism>
<name>A0ABQ6CWV4_9HYPH</name>
<comment type="similarity">
    <text evidence="2">Belongs to the D-isomer specific 2-hydroxyacid dehydrogenase family.</text>
</comment>
<dbReference type="PROSITE" id="PS00670">
    <property type="entry name" value="D_2_HYDROXYACID_DH_2"/>
    <property type="match status" value="1"/>
</dbReference>
<protein>
    <submittedName>
        <fullName evidence="5">D-isomer specific 2-hydroxyacid dehydrogenase family protein</fullName>
    </submittedName>
</protein>
<evidence type="ECO:0000259" key="4">
    <source>
        <dbReference type="Pfam" id="PF02826"/>
    </source>
</evidence>
<comment type="caution">
    <text evidence="5">The sequence shown here is derived from an EMBL/GenBank/DDBJ whole genome shotgun (WGS) entry which is preliminary data.</text>
</comment>
<dbReference type="Pfam" id="PF02826">
    <property type="entry name" value="2-Hacid_dh_C"/>
    <property type="match status" value="1"/>
</dbReference>
<dbReference type="InterPro" id="IPR043322">
    <property type="entry name" value="CtBP"/>
</dbReference>
<evidence type="ECO:0000256" key="2">
    <source>
        <dbReference type="RuleBase" id="RU003719"/>
    </source>
</evidence>
<feature type="domain" description="D-isomer specific 2-hydroxyacid dehydrogenase catalytic" evidence="3">
    <location>
        <begin position="27"/>
        <end position="321"/>
    </location>
</feature>
<reference evidence="6" key="1">
    <citation type="journal article" date="2019" name="Int. J. Syst. Evol. Microbiol.">
        <title>The Global Catalogue of Microorganisms (GCM) 10K type strain sequencing project: providing services to taxonomists for standard genome sequencing and annotation.</title>
        <authorList>
            <consortium name="The Broad Institute Genomics Platform"/>
            <consortium name="The Broad Institute Genome Sequencing Center for Infectious Disease"/>
            <person name="Wu L."/>
            <person name="Ma J."/>
        </authorList>
    </citation>
    <scope>NUCLEOTIDE SEQUENCE [LARGE SCALE GENOMIC DNA]</scope>
    <source>
        <strain evidence="6">NBRC 101365</strain>
    </source>
</reference>
<dbReference type="PROSITE" id="PS00671">
    <property type="entry name" value="D_2_HYDROXYACID_DH_3"/>
    <property type="match status" value="1"/>
</dbReference>
<evidence type="ECO:0000259" key="3">
    <source>
        <dbReference type="Pfam" id="PF00389"/>
    </source>
</evidence>
<evidence type="ECO:0000256" key="1">
    <source>
        <dbReference type="ARBA" id="ARBA00023002"/>
    </source>
</evidence>
<keyword evidence="1 2" id="KW-0560">Oxidoreductase</keyword>
<dbReference type="SUPFAM" id="SSF51735">
    <property type="entry name" value="NAD(P)-binding Rossmann-fold domains"/>
    <property type="match status" value="1"/>
</dbReference>
<evidence type="ECO:0000313" key="6">
    <source>
        <dbReference type="Proteomes" id="UP001156882"/>
    </source>
</evidence>
<evidence type="ECO:0000313" key="5">
    <source>
        <dbReference type="EMBL" id="GLS23500.1"/>
    </source>
</evidence>
<accession>A0ABQ6CWV4</accession>
<dbReference type="Pfam" id="PF00389">
    <property type="entry name" value="2-Hacid_dh"/>
    <property type="match status" value="1"/>
</dbReference>
<dbReference type="InterPro" id="IPR006139">
    <property type="entry name" value="D-isomer_2_OHA_DH_cat_dom"/>
</dbReference>
<dbReference type="EMBL" id="BSPC01000075">
    <property type="protein sequence ID" value="GLS23500.1"/>
    <property type="molecule type" value="Genomic_DNA"/>
</dbReference>
<dbReference type="Proteomes" id="UP001156882">
    <property type="component" value="Unassembled WGS sequence"/>
</dbReference>
<proteinExistence type="inferred from homology"/>
<sequence length="325" mass="34143">MSMPAHDRLVVVTDYTFPSLHHEQAAAGAARFATHQCSDAQAVTAAVKGADVALVQFAPMTRAALEGLAPGARVIRYGVGYDNIDVKAAGELGIEVAYVPDYCTDEVADHTATALLASLRKLAALDASVRAGQWAAVAVCKPMRPFRDSMVGFLGLGRIGRAVMERLRPFGFSFLVFDPALSEAQVEALGASKAATTDDLFAAADALALHAPSTPATRGIVNRATLARMKPNAMIVNTARGDLIDAAALAEALANNRIAGAALDVFDSEPLPSDHVLRGAPNLQLTPHAAWYSDASIDRLQALAADEVRRALAGEPMRSPVPTPK</sequence>
<dbReference type="CDD" id="cd05299">
    <property type="entry name" value="CtBP_dh"/>
    <property type="match status" value="1"/>
</dbReference>
<dbReference type="PANTHER" id="PTHR10996">
    <property type="entry name" value="2-HYDROXYACID DEHYDROGENASE-RELATED"/>
    <property type="match status" value="1"/>
</dbReference>
<gene>
    <name evidence="5" type="ORF">GCM10007874_65210</name>
</gene>
<feature type="domain" description="D-isomer specific 2-hydroxyacid dehydrogenase NAD-binding" evidence="4">
    <location>
        <begin position="114"/>
        <end position="290"/>
    </location>
</feature>
<dbReference type="InterPro" id="IPR006140">
    <property type="entry name" value="D-isomer_DH_NAD-bd"/>
</dbReference>
<dbReference type="InterPro" id="IPR050223">
    <property type="entry name" value="D-isomer_2-hydroxyacid_DH"/>
</dbReference>